<organism evidence="1 2">
    <name type="scientific">Aquitalea magnusonii</name>
    <dbReference type="NCBI Taxonomy" id="332411"/>
    <lineage>
        <taxon>Bacteria</taxon>
        <taxon>Pseudomonadati</taxon>
        <taxon>Pseudomonadota</taxon>
        <taxon>Betaproteobacteria</taxon>
        <taxon>Neisseriales</taxon>
        <taxon>Chromobacteriaceae</taxon>
        <taxon>Aquitalea</taxon>
    </lineage>
</organism>
<dbReference type="EMBL" id="QJKC01000004">
    <property type="protein sequence ID" value="PXX49365.1"/>
    <property type="molecule type" value="Genomic_DNA"/>
</dbReference>
<dbReference type="Proteomes" id="UP000248395">
    <property type="component" value="Unassembled WGS sequence"/>
</dbReference>
<gene>
    <name evidence="1" type="ORF">DFR38_1044</name>
</gene>
<name>A0A318JMZ9_9NEIS</name>
<dbReference type="RefSeq" id="WP_204377403.1">
    <property type="nucleotide sequence ID" value="NZ_LNQU01000005.1"/>
</dbReference>
<protein>
    <submittedName>
        <fullName evidence="1">Phage gp46-like protein</fullName>
    </submittedName>
</protein>
<accession>A0A318JMZ9</accession>
<evidence type="ECO:0000313" key="2">
    <source>
        <dbReference type="Proteomes" id="UP000248395"/>
    </source>
</evidence>
<comment type="caution">
    <text evidence="1">The sequence shown here is derived from an EMBL/GenBank/DDBJ whole genome shotgun (WGS) entry which is preliminary data.</text>
</comment>
<dbReference type="Pfam" id="PF07409">
    <property type="entry name" value="GP46"/>
    <property type="match status" value="1"/>
</dbReference>
<sequence length="428" mass="45548">MSDIKTIWNSDFETGDWGFNPTTVARQPILVTSPTPFAVCDGNVSSFPLVSAPGVIDTVVASIYRNDWQGNQLLYPTPRTNRCPYSDAFNQSSAWALNSASVTTSATLAPDGVSRACELVEGTGTGQHWMFWTVSTPIGQVSAGSIYVKAGARSAGRMLVYDGNSTFFGVWFDLSAQTVSATRSNGTVLTSSITAVDGGWFRLSFGGNYTNSSTVQGIYFNLANSPGNVSYTGDGVSGIYVWHAQLEPGSTATPTIPTNGAPVTVTDYTLSPNGLLTLATAPAAGAVLTWTGSYVLSTVSPGGDLQSGSDIQTALLISLFTDRLAGTDDKIPDGTGDPRGWCCDDPSSPIGSRLWLLQRAKQTTETANRARDYIVEALQWLIDDGVVAKFDIRTQWVGPGKLGAWVVAYRMDGSTVAQQFGWAWKGMN</sequence>
<dbReference type="InterPro" id="IPR010877">
    <property type="entry name" value="Phage_Mu_Gp46"/>
</dbReference>
<keyword evidence="2" id="KW-1185">Reference proteome</keyword>
<dbReference type="AlphaFoldDB" id="A0A318JMZ9"/>
<evidence type="ECO:0000313" key="1">
    <source>
        <dbReference type="EMBL" id="PXX49365.1"/>
    </source>
</evidence>
<proteinExistence type="predicted"/>
<reference evidence="1 2" key="1">
    <citation type="submission" date="2018-05" db="EMBL/GenBank/DDBJ databases">
        <title>Genomic Encyclopedia of Type Strains, Phase IV (KMG-IV): sequencing the most valuable type-strain genomes for metagenomic binning, comparative biology and taxonomic classification.</title>
        <authorList>
            <person name="Goeker M."/>
        </authorList>
    </citation>
    <scope>NUCLEOTIDE SEQUENCE [LARGE SCALE GENOMIC DNA]</scope>
    <source>
        <strain evidence="1 2">DSM 25134</strain>
    </source>
</reference>